<dbReference type="Proteomes" id="UP000794436">
    <property type="component" value="Unassembled WGS sequence"/>
</dbReference>
<keyword evidence="1" id="KW-1133">Transmembrane helix</keyword>
<dbReference type="EMBL" id="SPLM01000109">
    <property type="protein sequence ID" value="TMW59581.1"/>
    <property type="molecule type" value="Genomic_DNA"/>
</dbReference>
<reference evidence="2" key="1">
    <citation type="submission" date="2019-03" db="EMBL/GenBank/DDBJ databases">
        <title>Long read genome sequence of the mycoparasitic Pythium oligandrum ATCC 38472 isolated from sugarbeet rhizosphere.</title>
        <authorList>
            <person name="Gaulin E."/>
        </authorList>
    </citation>
    <scope>NUCLEOTIDE SEQUENCE</scope>
    <source>
        <strain evidence="2">ATCC 38472_TT</strain>
    </source>
</reference>
<evidence type="ECO:0000256" key="1">
    <source>
        <dbReference type="SAM" id="Phobius"/>
    </source>
</evidence>
<organism evidence="2 3">
    <name type="scientific">Pythium oligandrum</name>
    <name type="common">Mycoparasitic fungus</name>
    <dbReference type="NCBI Taxonomy" id="41045"/>
    <lineage>
        <taxon>Eukaryota</taxon>
        <taxon>Sar</taxon>
        <taxon>Stramenopiles</taxon>
        <taxon>Oomycota</taxon>
        <taxon>Peronosporomycetes</taxon>
        <taxon>Pythiales</taxon>
        <taxon>Pythiaceae</taxon>
        <taxon>Pythium</taxon>
    </lineage>
</organism>
<keyword evidence="3" id="KW-1185">Reference proteome</keyword>
<name>A0A8K1FEM4_PYTOL</name>
<keyword evidence="1" id="KW-0812">Transmembrane</keyword>
<dbReference type="AlphaFoldDB" id="A0A8K1FEM4"/>
<sequence length="120" mass="13076">MDPSCNQTHPDATDLPVSNVPKPTDDSVIQVRVKRVRLLLVTCVTVAFAASIVLSFRNGVPVYTFDANTKSLKETNKLIDDYNSYLANVASAFSRPISITIDIVTQVILLRFATALFCGG</sequence>
<evidence type="ECO:0000313" key="2">
    <source>
        <dbReference type="EMBL" id="TMW59581.1"/>
    </source>
</evidence>
<gene>
    <name evidence="2" type="ORF">Poli38472_004650</name>
</gene>
<keyword evidence="1" id="KW-0472">Membrane</keyword>
<protein>
    <submittedName>
        <fullName evidence="2">Uncharacterized protein</fullName>
    </submittedName>
</protein>
<feature type="transmembrane region" description="Helical" evidence="1">
    <location>
        <begin position="38"/>
        <end position="56"/>
    </location>
</feature>
<proteinExistence type="predicted"/>
<accession>A0A8K1FEM4</accession>
<evidence type="ECO:0000313" key="3">
    <source>
        <dbReference type="Proteomes" id="UP000794436"/>
    </source>
</evidence>
<comment type="caution">
    <text evidence="2">The sequence shown here is derived from an EMBL/GenBank/DDBJ whole genome shotgun (WGS) entry which is preliminary data.</text>
</comment>